<dbReference type="Proteomes" id="UP000604765">
    <property type="component" value="Unassembled WGS sequence"/>
</dbReference>
<feature type="domain" description="DUF5776" evidence="2">
    <location>
        <begin position="607"/>
        <end position="675"/>
    </location>
</feature>
<name>A0ABQ3W3I6_9LACO</name>
<protein>
    <recommendedName>
        <fullName evidence="2">DUF5776 domain-containing protein</fullName>
    </recommendedName>
</protein>
<evidence type="ECO:0000256" key="1">
    <source>
        <dbReference type="SAM" id="MobiDB-lite"/>
    </source>
</evidence>
<dbReference type="RefSeq" id="WP_203630770.1">
    <property type="nucleotide sequence ID" value="NZ_BNJR01000017.1"/>
</dbReference>
<feature type="region of interest" description="Disordered" evidence="1">
    <location>
        <begin position="458"/>
        <end position="514"/>
    </location>
</feature>
<reference evidence="3 4" key="1">
    <citation type="journal article" date="2021" name="Int. J. Syst. Evol. Microbiol.">
        <title>Lentilactobacillus fungorum sp. nov., isolated from spent mushroom substrates.</title>
        <authorList>
            <person name="Tohno M."/>
            <person name="Tanizawa Y."/>
            <person name="Kojima Y."/>
            <person name="Sakamoto M."/>
            <person name="Ohkuma M."/>
            <person name="Kobayashi H."/>
        </authorList>
    </citation>
    <scope>NUCLEOTIDE SEQUENCE [LARGE SCALE GENOMIC DNA]</scope>
    <source>
        <strain evidence="3 4">YK48G</strain>
    </source>
</reference>
<accession>A0ABQ3W3I6</accession>
<organism evidence="3 4">
    <name type="scientific">Lentilactobacillus fungorum</name>
    <dbReference type="NCBI Taxonomy" id="2201250"/>
    <lineage>
        <taxon>Bacteria</taxon>
        <taxon>Bacillati</taxon>
        <taxon>Bacillota</taxon>
        <taxon>Bacilli</taxon>
        <taxon>Lactobacillales</taxon>
        <taxon>Lactobacillaceae</taxon>
        <taxon>Lentilactobacillus</taxon>
    </lineage>
</organism>
<evidence type="ECO:0000259" key="2">
    <source>
        <dbReference type="Pfam" id="PF19087"/>
    </source>
</evidence>
<dbReference type="InterPro" id="IPR044081">
    <property type="entry name" value="DUF5776"/>
</dbReference>
<evidence type="ECO:0000313" key="3">
    <source>
        <dbReference type="EMBL" id="GHP14786.1"/>
    </source>
</evidence>
<evidence type="ECO:0000313" key="4">
    <source>
        <dbReference type="Proteomes" id="UP000604765"/>
    </source>
</evidence>
<dbReference type="EMBL" id="BNJR01000017">
    <property type="protein sequence ID" value="GHP14786.1"/>
    <property type="molecule type" value="Genomic_DNA"/>
</dbReference>
<feature type="compositionally biased region" description="Low complexity" evidence="1">
    <location>
        <begin position="470"/>
        <end position="514"/>
    </location>
</feature>
<sequence>MKRQVQWLLLATASVLLVLVGFSQGMPAKAYTISGPFYNASSATNQPAKYGDISFTSYFETADGKSSYANAPYPRTLIDPKKQPVGSTINLIVTMTNTGGKAEKVNRNILFQDPATVAAYYGMQLGLAKNAGSTFKDVAQDTADSGFTVTYDTAKNYNYNQTYDAVKANPDSVDKLGFTGTLQAGQTVTYTIPLQIKRYLTKPSDQTNARYAATYVDPTTLDDSIGGYRFDYYFGELGDYLFLPNSQTPNNPKVLTLNFAGKADRSVPTYPTSIGHYAVAADADGHYNFDPTDFGVPADQKAQTTLAEIVNGKDGWTLKTDQSLPVYGGTVTNTDTDPKDSNQVTTGPFNFDKDVKVAQYLAKLSQPSQDGQIANKVVLFDVLPNDAPKISAKDATIDSNTAITPATFTADPADASVYVLDANNNLVTLSDKKTVPAGTYTVLLTKVGDVSKKVTLTVKAAPEPTPTPTPNTSSNNDTATGTIVTPSTNSSSTTNSNASSTSTTTTTEPAKTTSKTITPKGAYTKGTAVYATKKIYLYKNATFKKSQRVVKYNKAKRVNRPMFVVTGYAYSKGGALRYKVRDVNHGKKSANKTGYITANKKYVVNVYYNTLPKNKRITVINKRGVNVYKKANLTKKVKNYKQGTHLKVKKIVRHNLTSRYQLTNGDYITGNKKLVIQGNH</sequence>
<keyword evidence="4" id="KW-1185">Reference proteome</keyword>
<dbReference type="Pfam" id="PF19087">
    <property type="entry name" value="DUF5776"/>
    <property type="match status" value="1"/>
</dbReference>
<proteinExistence type="predicted"/>
<comment type="caution">
    <text evidence="3">The sequence shown here is derived from an EMBL/GenBank/DDBJ whole genome shotgun (WGS) entry which is preliminary data.</text>
</comment>
<gene>
    <name evidence="3" type="ORF">YK48G_22110</name>
</gene>